<name>A0A0B7BVE0_9EUPU</name>
<evidence type="ECO:0000256" key="1">
    <source>
        <dbReference type="ARBA" id="ARBA00004167"/>
    </source>
</evidence>
<comment type="subcellular location">
    <subcellularLocation>
        <location evidence="1">Membrane</location>
        <topology evidence="1">Single-pass membrane protein</topology>
    </subcellularLocation>
</comment>
<keyword evidence="5" id="KW-0812">Transmembrane</keyword>
<proteinExistence type="inferred from homology"/>
<evidence type="ECO:0000256" key="2">
    <source>
        <dbReference type="ARBA" id="ARBA00007647"/>
    </source>
</evidence>
<evidence type="ECO:0000256" key="3">
    <source>
        <dbReference type="ARBA" id="ARBA00022676"/>
    </source>
</evidence>
<comment type="similarity">
    <text evidence="2 8">Belongs to the glycosyltransferase 92 family.</text>
</comment>
<keyword evidence="7" id="KW-0472">Membrane</keyword>
<dbReference type="Pfam" id="PF01697">
    <property type="entry name" value="Glyco_transf_92"/>
    <property type="match status" value="1"/>
</dbReference>
<dbReference type="EMBL" id="HACG01049481">
    <property type="protein sequence ID" value="CEK96346.1"/>
    <property type="molecule type" value="Transcribed_RNA"/>
</dbReference>
<dbReference type="AlphaFoldDB" id="A0A0B7BVE0"/>
<protein>
    <recommendedName>
        <fullName evidence="8">Glycosyltransferase family 92 protein</fullName>
        <ecNumber evidence="8">2.4.1.-</ecNumber>
    </recommendedName>
</protein>
<evidence type="ECO:0000256" key="7">
    <source>
        <dbReference type="ARBA" id="ARBA00023136"/>
    </source>
</evidence>
<dbReference type="GO" id="GO:0016757">
    <property type="term" value="F:glycosyltransferase activity"/>
    <property type="evidence" value="ECO:0007669"/>
    <property type="project" value="UniProtKB-UniRule"/>
</dbReference>
<dbReference type="InterPro" id="IPR008166">
    <property type="entry name" value="Glyco_transf_92"/>
</dbReference>
<evidence type="ECO:0000313" key="9">
    <source>
        <dbReference type="EMBL" id="CEK96346.1"/>
    </source>
</evidence>
<gene>
    <name evidence="9" type="primary">ORF211638</name>
</gene>
<dbReference type="GO" id="GO:0005737">
    <property type="term" value="C:cytoplasm"/>
    <property type="evidence" value="ECO:0007669"/>
    <property type="project" value="TreeGrafter"/>
</dbReference>
<evidence type="ECO:0000256" key="6">
    <source>
        <dbReference type="ARBA" id="ARBA00022989"/>
    </source>
</evidence>
<evidence type="ECO:0000256" key="8">
    <source>
        <dbReference type="RuleBase" id="RU366017"/>
    </source>
</evidence>
<evidence type="ECO:0000256" key="4">
    <source>
        <dbReference type="ARBA" id="ARBA00022679"/>
    </source>
</evidence>
<evidence type="ECO:0000256" key="5">
    <source>
        <dbReference type="ARBA" id="ARBA00022692"/>
    </source>
</evidence>
<accession>A0A0B7BVE0</accession>
<keyword evidence="4 8" id="KW-0808">Transferase</keyword>
<organism evidence="9">
    <name type="scientific">Arion vulgaris</name>
    <dbReference type="NCBI Taxonomy" id="1028688"/>
    <lineage>
        <taxon>Eukaryota</taxon>
        <taxon>Metazoa</taxon>
        <taxon>Spiralia</taxon>
        <taxon>Lophotrochozoa</taxon>
        <taxon>Mollusca</taxon>
        <taxon>Gastropoda</taxon>
        <taxon>Heterobranchia</taxon>
        <taxon>Euthyneura</taxon>
        <taxon>Panpulmonata</taxon>
        <taxon>Eupulmonata</taxon>
        <taxon>Stylommatophora</taxon>
        <taxon>Helicina</taxon>
        <taxon>Arionoidea</taxon>
        <taxon>Arionidae</taxon>
        <taxon>Arion</taxon>
    </lineage>
</organism>
<dbReference type="PANTHER" id="PTHR21461">
    <property type="entry name" value="GLYCOSYLTRANSFERASE FAMILY 92 PROTEIN"/>
    <property type="match status" value="1"/>
</dbReference>
<keyword evidence="6" id="KW-1133">Transmembrane helix</keyword>
<reference evidence="9" key="1">
    <citation type="submission" date="2014-12" db="EMBL/GenBank/DDBJ databases">
        <title>Insight into the proteome of Arion vulgaris.</title>
        <authorList>
            <person name="Aradska J."/>
            <person name="Bulat T."/>
            <person name="Smidak R."/>
            <person name="Sarate P."/>
            <person name="Gangsoo J."/>
            <person name="Sialana F."/>
            <person name="Bilban M."/>
            <person name="Lubec G."/>
        </authorList>
    </citation>
    <scope>NUCLEOTIDE SEQUENCE</scope>
    <source>
        <tissue evidence="9">Skin</tissue>
    </source>
</reference>
<keyword evidence="3 8" id="KW-0328">Glycosyltransferase</keyword>
<dbReference type="EC" id="2.4.1.-" evidence="8"/>
<dbReference type="GO" id="GO:0016020">
    <property type="term" value="C:membrane"/>
    <property type="evidence" value="ECO:0007669"/>
    <property type="project" value="UniProtKB-SubCell"/>
</dbReference>
<sequence length="284" mass="33021">MEYLLQTSYRPSYLECSLPNNVLPTHVSISFQDNTTSTNRLQIIYPGPRIRNFTVCYSVLHSGFNMTSKLIESIELNRLLGAEHFLVYNYSVSPQVDEILSRYQQDGIVTVLAWPLPTKSSWYFAQMTALNDCFYRNRNISRFVVVVDTDEVIVPRNHYNWMDLINSASSKESDISTFSNSSQSSTKGNLTSCFIVRSSYFSNDKIPDWNALPSQFPFGDDEKKNIMKYAMLILSQYWRQEYIFDTRVRSKYIARPECVYNYSRCLSSSIYMYILRDTSDIISV</sequence>
<dbReference type="PANTHER" id="PTHR21461:SF69">
    <property type="entry name" value="GLYCOSYLTRANSFERASE FAMILY 92 PROTEIN"/>
    <property type="match status" value="1"/>
</dbReference>